<organism evidence="2 3">
    <name type="scientific">Bionectria ochroleuca</name>
    <name type="common">Gliocladium roseum</name>
    <dbReference type="NCBI Taxonomy" id="29856"/>
    <lineage>
        <taxon>Eukaryota</taxon>
        <taxon>Fungi</taxon>
        <taxon>Dikarya</taxon>
        <taxon>Ascomycota</taxon>
        <taxon>Pezizomycotina</taxon>
        <taxon>Sordariomycetes</taxon>
        <taxon>Hypocreomycetidae</taxon>
        <taxon>Hypocreales</taxon>
        <taxon>Bionectriaceae</taxon>
        <taxon>Clonostachys</taxon>
    </lineage>
</organism>
<comment type="caution">
    <text evidence="2">The sequence shown here is derived from an EMBL/GenBank/DDBJ whole genome shotgun (WGS) entry which is preliminary data.</text>
</comment>
<proteinExistence type="predicted"/>
<evidence type="ECO:0008006" key="4">
    <source>
        <dbReference type="Google" id="ProtNLM"/>
    </source>
</evidence>
<accession>A0ABY6UPE5</accession>
<sequence>MATSLSPPRSRRAGLLEFAPELTTEIVRLVDYEDIPALRLVCRQLASIASPFLLQSISVRQDQESLDHVEQIIEKPHLASGIRAIEVNLDYYRFSSLASDKSLFTQVLEDHMMGAFSYHLRCRRTDQERRYAYLAERRSTFERTEEIQNDDLEEYEQFVLSAYEIYKREYHEVSRIASDGSLIRALVRLASFTKRPVALKFKTDEVNSSAIRYSAMPSLDPKVATSDYMNHPPTLSQLPERYRKPVEDDVMLLDRIIWNLPIALHQAGRIVHSFVLNNVLKIRENELLFADDLLPNKNKLNQLGQALQGLTQFEIEIMMYDDDRDDLVYGDDRDDPELDHAEEPREERPTLGDLLRTCLSGQHLDSISLSGFEGSDWATWKSSGLVSSHRDEDKLEPVEVDIDVAKVRHVYISDFPLKLLNGTVSWLAEDYTWSWGVLTRCVNN</sequence>
<evidence type="ECO:0000313" key="3">
    <source>
        <dbReference type="Proteomes" id="UP000766486"/>
    </source>
</evidence>
<keyword evidence="3" id="KW-1185">Reference proteome</keyword>
<dbReference type="Proteomes" id="UP000766486">
    <property type="component" value="Unassembled WGS sequence"/>
</dbReference>
<evidence type="ECO:0000256" key="1">
    <source>
        <dbReference type="SAM" id="MobiDB-lite"/>
    </source>
</evidence>
<feature type="region of interest" description="Disordered" evidence="1">
    <location>
        <begin position="329"/>
        <end position="348"/>
    </location>
</feature>
<name>A0ABY6UPE5_BIOOC</name>
<reference evidence="2 3" key="1">
    <citation type="submission" date="2019-06" db="EMBL/GenBank/DDBJ databases">
        <authorList>
            <person name="Broberg M."/>
        </authorList>
    </citation>
    <scope>NUCLEOTIDE SEQUENCE [LARGE SCALE GENOMIC DNA]</scope>
</reference>
<gene>
    <name evidence="2" type="ORF">CLO192961_LOCUS315717</name>
</gene>
<dbReference type="EMBL" id="CABFNS010000837">
    <property type="protein sequence ID" value="VUC31863.1"/>
    <property type="molecule type" value="Genomic_DNA"/>
</dbReference>
<evidence type="ECO:0000313" key="2">
    <source>
        <dbReference type="EMBL" id="VUC31863.1"/>
    </source>
</evidence>
<protein>
    <recommendedName>
        <fullName evidence="4">F-box domain-containing protein</fullName>
    </recommendedName>
</protein>
<feature type="compositionally biased region" description="Basic and acidic residues" evidence="1">
    <location>
        <begin position="338"/>
        <end position="348"/>
    </location>
</feature>